<evidence type="ECO:0000313" key="2">
    <source>
        <dbReference type="Proteomes" id="UP000297595"/>
    </source>
</evidence>
<dbReference type="EMBL" id="SOZJ01000003">
    <property type="protein sequence ID" value="TGJ69728.1"/>
    <property type="molecule type" value="Genomic_DNA"/>
</dbReference>
<evidence type="ECO:0000313" key="1">
    <source>
        <dbReference type="EMBL" id="TGJ69728.1"/>
    </source>
</evidence>
<gene>
    <name evidence="1" type="ORF">EYR41_005747</name>
</gene>
<dbReference type="Proteomes" id="UP000297595">
    <property type="component" value="Unassembled WGS sequence"/>
</dbReference>
<reference evidence="1 2" key="1">
    <citation type="submission" date="2019-03" db="EMBL/GenBank/DDBJ databases">
        <title>Nematode-trapping fungi genome.</title>
        <authorList>
            <person name="Vidal-Diez De Ulzurrun G."/>
        </authorList>
    </citation>
    <scope>NUCLEOTIDE SEQUENCE [LARGE SCALE GENOMIC DNA]</scope>
    <source>
        <strain evidence="1 2">TWF154</strain>
    </source>
</reference>
<organism evidence="1 2">
    <name type="scientific">Orbilia oligospora</name>
    <name type="common">Nematode-trapping fungus</name>
    <name type="synonym">Arthrobotrys oligospora</name>
    <dbReference type="NCBI Taxonomy" id="2813651"/>
    <lineage>
        <taxon>Eukaryota</taxon>
        <taxon>Fungi</taxon>
        <taxon>Dikarya</taxon>
        <taxon>Ascomycota</taxon>
        <taxon>Pezizomycotina</taxon>
        <taxon>Orbiliomycetes</taxon>
        <taxon>Orbiliales</taxon>
        <taxon>Orbiliaceae</taxon>
        <taxon>Orbilia</taxon>
    </lineage>
</organism>
<proteinExistence type="predicted"/>
<dbReference type="AlphaFoldDB" id="A0A8H2E2W0"/>
<name>A0A8H2E2W0_ORBOL</name>
<protein>
    <submittedName>
        <fullName evidence="1">Uncharacterized protein</fullName>
    </submittedName>
</protein>
<sequence>MNARDSFPAMQGSIYNLPNLPFLILCRKEILSTFWFRSERTHSISFYSPNIYGDELASGIIGPAGNPIALLADLAHNMPIL</sequence>
<comment type="caution">
    <text evidence="1">The sequence shown here is derived from an EMBL/GenBank/DDBJ whole genome shotgun (WGS) entry which is preliminary data.</text>
</comment>
<accession>A0A8H2E2W0</accession>